<dbReference type="KEGG" id="eao:BD94_0351"/>
<reference evidence="1" key="1">
    <citation type="journal article" date="2013" name="Lancet">
        <title>First case of E anophelis outbreak in an intensive-care unit.</title>
        <authorList>
            <person name="Teo J."/>
            <person name="Tan S.Y."/>
            <person name="Tay M."/>
            <person name="Ding Y."/>
            <person name="Kjelleberg S."/>
            <person name="Givskov M."/>
            <person name="Lin R.T."/>
            <person name="Yang L."/>
        </authorList>
    </citation>
    <scope>NUCLEOTIDE SEQUENCE [LARGE SCALE GENOMIC DNA]</scope>
    <source>
        <strain evidence="1">NUHP1</strain>
    </source>
</reference>
<name>A0A077E985_9FLAO</name>
<dbReference type="HOGENOM" id="CLU_1060695_0_0_10"/>
<evidence type="ECO:0000313" key="1">
    <source>
        <dbReference type="EMBL" id="AIL44126.1"/>
    </source>
</evidence>
<protein>
    <submittedName>
        <fullName evidence="1">Uncharacterized protein</fullName>
    </submittedName>
</protein>
<proteinExistence type="predicted"/>
<dbReference type="STRING" id="1338011.BD94_0351"/>
<dbReference type="AlphaFoldDB" id="A0A077E985"/>
<reference evidence="1" key="2">
    <citation type="journal article" date="2015" name="Genome Biol. Evol.">
        <title>Complete Genome Sequence and Transcriptomic Analysis of the Novel Pathogen Elizabethkingia anophelis in Response to Oxidative Stress.</title>
        <authorList>
            <person name="Li Y."/>
            <person name="Liu Y."/>
            <person name="Chew S.C."/>
            <person name="Tay M."/>
            <person name="Salido M.M."/>
            <person name="Teo J."/>
            <person name="Lauro F.M."/>
            <person name="Givskov M."/>
            <person name="Yang L."/>
        </authorList>
    </citation>
    <scope>NUCLEOTIDE SEQUENCE</scope>
    <source>
        <strain evidence="1">NUHP1</strain>
    </source>
</reference>
<organism evidence="1 2">
    <name type="scientific">Elizabethkingia anophelis NUHP1</name>
    <dbReference type="NCBI Taxonomy" id="1338011"/>
    <lineage>
        <taxon>Bacteria</taxon>
        <taxon>Pseudomonadati</taxon>
        <taxon>Bacteroidota</taxon>
        <taxon>Flavobacteriia</taxon>
        <taxon>Flavobacteriales</taxon>
        <taxon>Weeksellaceae</taxon>
        <taxon>Elizabethkingia</taxon>
    </lineage>
</organism>
<dbReference type="Proteomes" id="UP000028933">
    <property type="component" value="Chromosome"/>
</dbReference>
<dbReference type="RefSeq" id="WP_024564737.1">
    <property type="nucleotide sequence ID" value="NZ_CP007547.1"/>
</dbReference>
<gene>
    <name evidence="1" type="ORF">BD94_0351</name>
</gene>
<sequence>MKKLLSIFLISSVVTAYGQKISDFQYIYVPKTFEKEMNKYDLNKQLVKGLESKNYKVIQEEKEDWPAELSQNRCSVARANLLDNSSMFRNRVIVKFSDCNDKVLLESKGMSMQKEFETGFPDALEISLRSVPVSNPSQTISIVENTKKPKEEVVAKVEKVKTTETASAPVVTISEVSSSPIATTNKAEVFSNGKISVQKINMGSGQFILASGSSSSPYAVFTETSKQGVYRVKMENGATALGYAENGSLIIEIPQANDTYQKEVFQKK</sequence>
<accession>A0A077E985</accession>
<dbReference type="eggNOG" id="ENOG5031F58">
    <property type="taxonomic scope" value="Bacteria"/>
</dbReference>
<evidence type="ECO:0000313" key="2">
    <source>
        <dbReference type="Proteomes" id="UP000028933"/>
    </source>
</evidence>
<dbReference type="EMBL" id="CP007547">
    <property type="protein sequence ID" value="AIL44126.1"/>
    <property type="molecule type" value="Genomic_DNA"/>
</dbReference>